<gene>
    <name evidence="1" type="ORF">G3N56_06240</name>
</gene>
<dbReference type="Gene3D" id="2.60.40.1120">
    <property type="entry name" value="Carboxypeptidase-like, regulatory domain"/>
    <property type="match status" value="1"/>
</dbReference>
<dbReference type="InterPro" id="IPR008969">
    <property type="entry name" value="CarboxyPept-like_regulatory"/>
</dbReference>
<sequence length="258" mass="26784">MAKTTIAVTFAAAAADAPLLKLVLDSETSGSLVHNQTAYLRMYKNPMTLEPLPSISHGSLSRQGLRREQITETVAFANTDTAGLSAPASQLFSWQWIGRDLGDLRLSAPETVACGVAGCGAARVTYETVYESLAVLVPRGLPGLTETDVVVCATAVDPATNEEIVATLALGFGDASGTDDPDDPDDPETVVIRVVDYTTGDPVPGARVTVDGVARGRTSADGRVSVGVLASGAHTLGIAASGYHDTGVDELHNETFTL</sequence>
<keyword evidence="2" id="KW-1185">Reference proteome</keyword>
<keyword evidence="1" id="KW-0378">Hydrolase</keyword>
<name>A0A7K3NJG9_9BACT</name>
<keyword evidence="1" id="KW-0121">Carboxypeptidase</keyword>
<evidence type="ECO:0000313" key="2">
    <source>
        <dbReference type="Proteomes" id="UP000469724"/>
    </source>
</evidence>
<keyword evidence="1" id="KW-0645">Protease</keyword>
<dbReference type="RefSeq" id="WP_163301394.1">
    <property type="nucleotide sequence ID" value="NZ_JAAGRQ010000017.1"/>
</dbReference>
<comment type="caution">
    <text evidence="1">The sequence shown here is derived from an EMBL/GenBank/DDBJ whole genome shotgun (WGS) entry which is preliminary data.</text>
</comment>
<dbReference type="EMBL" id="JAAGRQ010000017">
    <property type="protein sequence ID" value="NDY56342.1"/>
    <property type="molecule type" value="Genomic_DNA"/>
</dbReference>
<protein>
    <submittedName>
        <fullName evidence="1">Carboxypeptidase regulatory-like domain-containing protein</fullName>
    </submittedName>
</protein>
<evidence type="ECO:0000313" key="1">
    <source>
        <dbReference type="EMBL" id="NDY56342.1"/>
    </source>
</evidence>
<proteinExistence type="predicted"/>
<reference evidence="1 2" key="1">
    <citation type="submission" date="2020-02" db="EMBL/GenBank/DDBJ databases">
        <title>Comparative genomics of sulfur disproportionating microorganisms.</title>
        <authorList>
            <person name="Ward L.M."/>
            <person name="Bertran E."/>
            <person name="Johnston D.T."/>
        </authorList>
    </citation>
    <scope>NUCLEOTIDE SEQUENCE [LARGE SCALE GENOMIC DNA]</scope>
    <source>
        <strain evidence="1 2">DSM 3696</strain>
    </source>
</reference>
<dbReference type="SUPFAM" id="SSF49464">
    <property type="entry name" value="Carboxypeptidase regulatory domain-like"/>
    <property type="match status" value="1"/>
</dbReference>
<organism evidence="1 2">
    <name type="scientific">Desulfolutivibrio sulfodismutans</name>
    <dbReference type="NCBI Taxonomy" id="63561"/>
    <lineage>
        <taxon>Bacteria</taxon>
        <taxon>Pseudomonadati</taxon>
        <taxon>Thermodesulfobacteriota</taxon>
        <taxon>Desulfovibrionia</taxon>
        <taxon>Desulfovibrionales</taxon>
        <taxon>Desulfovibrionaceae</taxon>
        <taxon>Desulfolutivibrio</taxon>
    </lineage>
</organism>
<dbReference type="AlphaFoldDB" id="A0A7K3NJG9"/>
<dbReference type="Proteomes" id="UP000469724">
    <property type="component" value="Unassembled WGS sequence"/>
</dbReference>
<dbReference type="GO" id="GO:0004180">
    <property type="term" value="F:carboxypeptidase activity"/>
    <property type="evidence" value="ECO:0007669"/>
    <property type="project" value="UniProtKB-KW"/>
</dbReference>
<accession>A0A7K3NJG9</accession>